<dbReference type="InterPro" id="IPR027051">
    <property type="entry name" value="XdhC_Rossmann_dom"/>
</dbReference>
<organism evidence="3 4">
    <name type="scientific">Sporobacter termitidis DSM 10068</name>
    <dbReference type="NCBI Taxonomy" id="1123282"/>
    <lineage>
        <taxon>Bacteria</taxon>
        <taxon>Bacillati</taxon>
        <taxon>Bacillota</taxon>
        <taxon>Clostridia</taxon>
        <taxon>Eubacteriales</taxon>
        <taxon>Oscillospiraceae</taxon>
        <taxon>Sporobacter</taxon>
    </lineage>
</organism>
<accession>A0A1M5ZB33</accession>
<dbReference type="PANTHER" id="PTHR30388">
    <property type="entry name" value="ALDEHYDE OXIDOREDUCTASE MOLYBDENUM COFACTOR ASSEMBLY PROTEIN"/>
    <property type="match status" value="1"/>
</dbReference>
<gene>
    <name evidence="3" type="ORF">SAMN02745823_03459</name>
</gene>
<proteinExistence type="predicted"/>
<dbReference type="Pfam" id="PF02625">
    <property type="entry name" value="XdhC_CoxI"/>
    <property type="match status" value="1"/>
</dbReference>
<sequence>MKKIAEAAMEMLASGVSFAQALVLESSGSTPREAGSAMLVRPDKTISGTIGGGVLEANTVNAAIKALADKRAAVAEFVLEEKGAAAIGAVCGGRAKVLIDYISADEPADMAFFEQLRRASSSNQLSHLAALIPASESLARRNICLVLPDGTLAGAEVFGPDILAQLRSGNSGYDVFTNLEQHAAYLFPVGSDGTVYIFGAGHCGEKLAHVVHTVGFETVVIDDRREFANAARLPEADDIIVPKKLDAPFDTLAFGPDSYIVIVTRGHIYDELVLRRALRTSAGYIGMIASRKKRDTIYRHLLDDGYTPDDIARVYSPIGIDISADTPEEIAVSITAELIKVRAARKRGG</sequence>
<feature type="domain" description="XdhC Rossmann" evidence="2">
    <location>
        <begin position="195"/>
        <end position="338"/>
    </location>
</feature>
<evidence type="ECO:0000259" key="2">
    <source>
        <dbReference type="Pfam" id="PF13478"/>
    </source>
</evidence>
<dbReference type="SUPFAM" id="SSF51735">
    <property type="entry name" value="NAD(P)-binding Rossmann-fold domains"/>
    <property type="match status" value="1"/>
</dbReference>
<feature type="domain" description="XdhC- CoxI" evidence="1">
    <location>
        <begin position="12"/>
        <end position="76"/>
    </location>
</feature>
<dbReference type="Pfam" id="PF13478">
    <property type="entry name" value="XdhC_C"/>
    <property type="match status" value="1"/>
</dbReference>
<evidence type="ECO:0000259" key="1">
    <source>
        <dbReference type="Pfam" id="PF02625"/>
    </source>
</evidence>
<keyword evidence="4" id="KW-1185">Reference proteome</keyword>
<dbReference type="STRING" id="1123282.SAMN02745823_03459"/>
<reference evidence="3 4" key="1">
    <citation type="submission" date="2016-11" db="EMBL/GenBank/DDBJ databases">
        <authorList>
            <person name="Jaros S."/>
            <person name="Januszkiewicz K."/>
            <person name="Wedrychowicz H."/>
        </authorList>
    </citation>
    <scope>NUCLEOTIDE SEQUENCE [LARGE SCALE GENOMIC DNA]</scope>
    <source>
        <strain evidence="3 4">DSM 10068</strain>
    </source>
</reference>
<dbReference type="PANTHER" id="PTHR30388:SF6">
    <property type="entry name" value="XANTHINE DEHYDROGENASE SUBUNIT A-RELATED"/>
    <property type="match status" value="1"/>
</dbReference>
<dbReference type="InterPro" id="IPR036291">
    <property type="entry name" value="NAD(P)-bd_dom_sf"/>
</dbReference>
<dbReference type="Proteomes" id="UP000183995">
    <property type="component" value="Unassembled WGS sequence"/>
</dbReference>
<dbReference type="AlphaFoldDB" id="A0A1M5ZB33"/>
<evidence type="ECO:0000313" key="4">
    <source>
        <dbReference type="Proteomes" id="UP000183995"/>
    </source>
</evidence>
<name>A0A1M5ZB33_9FIRM</name>
<dbReference type="InterPro" id="IPR003777">
    <property type="entry name" value="XdhC_CoxI"/>
</dbReference>
<dbReference type="EMBL" id="FQXV01000016">
    <property type="protein sequence ID" value="SHI21348.1"/>
    <property type="molecule type" value="Genomic_DNA"/>
</dbReference>
<dbReference type="Gene3D" id="3.40.50.720">
    <property type="entry name" value="NAD(P)-binding Rossmann-like Domain"/>
    <property type="match status" value="1"/>
</dbReference>
<dbReference type="OrthoDB" id="9773039at2"/>
<protein>
    <submittedName>
        <fullName evidence="3">Xanthine dehydrogenase accessory factor</fullName>
    </submittedName>
</protein>
<dbReference type="InterPro" id="IPR052698">
    <property type="entry name" value="MoCofactor_Util/Proc"/>
</dbReference>
<dbReference type="RefSeq" id="WP_073081955.1">
    <property type="nucleotide sequence ID" value="NZ_FQXV01000016.1"/>
</dbReference>
<dbReference type="NCBIfam" id="NF045664">
    <property type="entry name" value="XdhC_rel_AOR"/>
    <property type="match status" value="1"/>
</dbReference>
<evidence type="ECO:0000313" key="3">
    <source>
        <dbReference type="EMBL" id="SHI21348.1"/>
    </source>
</evidence>